<dbReference type="PANTHER" id="PTHR32322">
    <property type="entry name" value="INNER MEMBRANE TRANSPORTER"/>
    <property type="match status" value="1"/>
</dbReference>
<dbReference type="InterPro" id="IPR000620">
    <property type="entry name" value="EamA_dom"/>
</dbReference>
<evidence type="ECO:0000313" key="9">
    <source>
        <dbReference type="EMBL" id="SUQ16242.1"/>
    </source>
</evidence>
<evidence type="ECO:0000256" key="2">
    <source>
        <dbReference type="ARBA" id="ARBA00007362"/>
    </source>
</evidence>
<accession>A0A315ZPV4</accession>
<feature type="transmembrane region" description="Helical" evidence="7">
    <location>
        <begin position="67"/>
        <end position="83"/>
    </location>
</feature>
<dbReference type="Proteomes" id="UP000254051">
    <property type="component" value="Unassembled WGS sequence"/>
</dbReference>
<dbReference type="GO" id="GO:0005886">
    <property type="term" value="C:plasma membrane"/>
    <property type="evidence" value="ECO:0007669"/>
    <property type="project" value="UniProtKB-SubCell"/>
</dbReference>
<protein>
    <submittedName>
        <fullName evidence="9">Permease of the drug/metabolite transporter (DMT) superfamily</fullName>
    </submittedName>
</protein>
<evidence type="ECO:0000256" key="6">
    <source>
        <dbReference type="ARBA" id="ARBA00023136"/>
    </source>
</evidence>
<dbReference type="InterPro" id="IPR050638">
    <property type="entry name" value="AA-Vitamin_Transporters"/>
</dbReference>
<gene>
    <name evidence="9" type="ORF">SAMN05216529_12438</name>
</gene>
<evidence type="ECO:0000313" key="10">
    <source>
        <dbReference type="Proteomes" id="UP000254051"/>
    </source>
</evidence>
<proteinExistence type="inferred from homology"/>
<evidence type="ECO:0000256" key="5">
    <source>
        <dbReference type="ARBA" id="ARBA00022989"/>
    </source>
</evidence>
<comment type="subcellular location">
    <subcellularLocation>
        <location evidence="1">Cell membrane</location>
        <topology evidence="1">Multi-pass membrane protein</topology>
    </subcellularLocation>
</comment>
<comment type="similarity">
    <text evidence="2">Belongs to the EamA transporter family.</text>
</comment>
<feature type="domain" description="EamA" evidence="8">
    <location>
        <begin position="7"/>
        <end position="140"/>
    </location>
</feature>
<evidence type="ECO:0000256" key="3">
    <source>
        <dbReference type="ARBA" id="ARBA00022475"/>
    </source>
</evidence>
<keyword evidence="4 7" id="KW-0812">Transmembrane</keyword>
<dbReference type="Pfam" id="PF00892">
    <property type="entry name" value="EamA"/>
    <property type="match status" value="2"/>
</dbReference>
<reference evidence="10" key="1">
    <citation type="submission" date="2017-07" db="EMBL/GenBank/DDBJ databases">
        <authorList>
            <person name="Varghese N."/>
            <person name="Submissions S."/>
        </authorList>
    </citation>
    <scope>NUCLEOTIDE SEQUENCE [LARGE SCALE GENOMIC DNA]</scope>
    <source>
        <strain evidence="10">NLAE-zl-C134</strain>
    </source>
</reference>
<feature type="transmembrane region" description="Helical" evidence="7">
    <location>
        <begin position="273"/>
        <end position="289"/>
    </location>
</feature>
<dbReference type="RefSeq" id="WP_109714639.1">
    <property type="nucleotide sequence ID" value="NZ_QGDS01000024.1"/>
</dbReference>
<dbReference type="SUPFAM" id="SSF103481">
    <property type="entry name" value="Multidrug resistance efflux transporter EmrE"/>
    <property type="match status" value="2"/>
</dbReference>
<feature type="transmembrane region" description="Helical" evidence="7">
    <location>
        <begin position="188"/>
        <end position="206"/>
    </location>
</feature>
<organism evidence="9 10">
    <name type="scientific">Faecalicatena contorta</name>
    <dbReference type="NCBI Taxonomy" id="39482"/>
    <lineage>
        <taxon>Bacteria</taxon>
        <taxon>Bacillati</taxon>
        <taxon>Bacillota</taxon>
        <taxon>Clostridia</taxon>
        <taxon>Lachnospirales</taxon>
        <taxon>Lachnospiraceae</taxon>
        <taxon>Faecalicatena</taxon>
    </lineage>
</organism>
<dbReference type="EMBL" id="UHJJ01000024">
    <property type="protein sequence ID" value="SUQ16242.1"/>
    <property type="molecule type" value="Genomic_DNA"/>
</dbReference>
<feature type="transmembrane region" description="Helical" evidence="7">
    <location>
        <begin position="155"/>
        <end position="176"/>
    </location>
</feature>
<feature type="transmembrane region" description="Helical" evidence="7">
    <location>
        <begin position="123"/>
        <end position="143"/>
    </location>
</feature>
<keyword evidence="10" id="KW-1185">Reference proteome</keyword>
<feature type="transmembrane region" description="Helical" evidence="7">
    <location>
        <begin position="7"/>
        <end position="26"/>
    </location>
</feature>
<sequence length="317" mass="34813">MTKNKGIGHLAALLTIMVWGTTYISTKVLLTDFKPVEILIFRSVIGYILLFLVKPGKLHLENRSQEWIFAAAGLCGNCLYFLLENIALTYTLVSNVGVIISAAPFFTALLSRIFLKEEGKFHLPFFVGFGFAMVGIGMMSFSGSESLQLNPRGDLLALTAAFVWACYSVLTKKISGCGYSTIRVTRRMFGYGILFMIPAAVIFDFQPKLTVLMEPVNLLNILFLGVVASALGFVTWNFAVQILGAVRTSVYIYVSPVVTIITSVLVLHEKLTGVAAVGAGLALTGLILSEGRLDFRLCFTPKGRDAILKKLKWEKEE</sequence>
<evidence type="ECO:0000259" key="8">
    <source>
        <dbReference type="Pfam" id="PF00892"/>
    </source>
</evidence>
<dbReference type="OrthoDB" id="9805239at2"/>
<feature type="transmembrane region" description="Helical" evidence="7">
    <location>
        <begin position="38"/>
        <end position="55"/>
    </location>
</feature>
<feature type="transmembrane region" description="Helical" evidence="7">
    <location>
        <begin position="89"/>
        <end position="111"/>
    </location>
</feature>
<evidence type="ECO:0000256" key="1">
    <source>
        <dbReference type="ARBA" id="ARBA00004651"/>
    </source>
</evidence>
<keyword evidence="5 7" id="KW-1133">Transmembrane helix</keyword>
<name>A0A315ZPV4_9FIRM</name>
<dbReference type="AlphaFoldDB" id="A0A315ZPV4"/>
<feature type="transmembrane region" description="Helical" evidence="7">
    <location>
        <begin position="250"/>
        <end position="267"/>
    </location>
</feature>
<evidence type="ECO:0000256" key="7">
    <source>
        <dbReference type="SAM" id="Phobius"/>
    </source>
</evidence>
<feature type="transmembrane region" description="Helical" evidence="7">
    <location>
        <begin position="218"/>
        <end position="238"/>
    </location>
</feature>
<keyword evidence="3" id="KW-1003">Cell membrane</keyword>
<dbReference type="InterPro" id="IPR037185">
    <property type="entry name" value="EmrE-like"/>
</dbReference>
<keyword evidence="6 7" id="KW-0472">Membrane</keyword>
<dbReference type="PANTHER" id="PTHR32322:SF18">
    <property type="entry name" value="S-ADENOSYLMETHIONINE_S-ADENOSYLHOMOCYSTEINE TRANSPORTER"/>
    <property type="match status" value="1"/>
</dbReference>
<feature type="domain" description="EamA" evidence="8">
    <location>
        <begin position="152"/>
        <end position="288"/>
    </location>
</feature>
<evidence type="ECO:0000256" key="4">
    <source>
        <dbReference type="ARBA" id="ARBA00022692"/>
    </source>
</evidence>